<keyword evidence="2" id="KW-1185">Reference proteome</keyword>
<proteinExistence type="predicted"/>
<protein>
    <submittedName>
        <fullName evidence="1">Uncharacterized protein</fullName>
    </submittedName>
</protein>
<gene>
    <name evidence="1" type="ORF">CYCCA115_LOCUS20235</name>
</gene>
<evidence type="ECO:0000313" key="1">
    <source>
        <dbReference type="EMBL" id="CAJ1963591.1"/>
    </source>
</evidence>
<accession>A0AAD2JMX0</accession>
<feature type="non-terminal residue" evidence="1">
    <location>
        <position position="1"/>
    </location>
</feature>
<sequence length="311" mass="35321">TVCLRQDDDIITSNSTIGSSITETWYAKMGLTEHHLRTLNDAQCILMLGSYAREASDSSRSFLGKVHCVYGWTRLGVFTGFRIGEYGQNRPHSFSCIPHDFLNVPVEFHGMPLAMMECDFQFFDNNFVLIPHADLESRHRQGEVLWLEIRWRYDKSSSNFVLKKFQWTGHPIFCPVDAAVSIIIRKTLLGVPYDHPIGVWHDTTQSDSNYQFVIGNDVSTVMRNACDLAYPDPNHYMRINRKRIVPHSNRVTAAVCLQKGGAENDKIAFKLRWHPTSVPTYLRECFQSIGATLEKAIAGVMKVTFASSPPT</sequence>
<dbReference type="Proteomes" id="UP001295423">
    <property type="component" value="Unassembled WGS sequence"/>
</dbReference>
<dbReference type="AlphaFoldDB" id="A0AAD2JMX0"/>
<organism evidence="1 2">
    <name type="scientific">Cylindrotheca closterium</name>
    <dbReference type="NCBI Taxonomy" id="2856"/>
    <lineage>
        <taxon>Eukaryota</taxon>
        <taxon>Sar</taxon>
        <taxon>Stramenopiles</taxon>
        <taxon>Ochrophyta</taxon>
        <taxon>Bacillariophyta</taxon>
        <taxon>Bacillariophyceae</taxon>
        <taxon>Bacillariophycidae</taxon>
        <taxon>Bacillariales</taxon>
        <taxon>Bacillariaceae</taxon>
        <taxon>Cylindrotheca</taxon>
    </lineage>
</organism>
<reference evidence="1" key="1">
    <citation type="submission" date="2023-08" db="EMBL/GenBank/DDBJ databases">
        <authorList>
            <person name="Audoor S."/>
            <person name="Bilcke G."/>
        </authorList>
    </citation>
    <scope>NUCLEOTIDE SEQUENCE</scope>
</reference>
<name>A0AAD2JMX0_9STRA</name>
<dbReference type="EMBL" id="CAKOGP040002150">
    <property type="protein sequence ID" value="CAJ1963591.1"/>
    <property type="molecule type" value="Genomic_DNA"/>
</dbReference>
<comment type="caution">
    <text evidence="1">The sequence shown here is derived from an EMBL/GenBank/DDBJ whole genome shotgun (WGS) entry which is preliminary data.</text>
</comment>
<evidence type="ECO:0000313" key="2">
    <source>
        <dbReference type="Proteomes" id="UP001295423"/>
    </source>
</evidence>